<dbReference type="Proteomes" id="UP001164965">
    <property type="component" value="Chromosome"/>
</dbReference>
<proteinExistence type="predicted"/>
<sequence length="475" mass="50907">MSFIGRARELEDLDRLLHVVVEGRRADQGVALLLRGRRRVGKSRLVSEFIARSGLPSVYFQAARGAPPGQELDLLAQAVAVSSLPLAAVAAGNTPSTLTAALMLLGAALPDTPSVVVIDEVPWLLEGFAGGAGELQRAWDTVLSRKPVLLLLLGSDLSLMEQLAAADQPFHARATEMVLHPLNPVDVQRMTELEPFDAIDAYLLTGGLPLIAREWRPGESAAQFFATSVDSSTSALVVAGTRVLDGEVGETSLAHQVLRAIGGRGERTFTGIQQASRGAPLNAASLTTSLRQLQDKRIVTADEPLSTRSGRRDRRYRIADPALRFWLAFVEPALSEIDRGRGDLAVARFDAGYPSWRGRAVEPVVRDALERLLPDERWPAVSAVGGWWPRNNIPEIDLVGADRPRSADTVSLVGTVKWRQRSPVTAAEVAALARDAAAVPGVDVGTALVAVCPAGSRADGLAQVWDSADLLRAWP</sequence>
<dbReference type="EMBL" id="CP110615">
    <property type="protein sequence ID" value="UZJ24883.1"/>
    <property type="molecule type" value="Genomic_DNA"/>
</dbReference>
<dbReference type="InterPro" id="IPR027417">
    <property type="entry name" value="P-loop_NTPase"/>
</dbReference>
<keyword evidence="2" id="KW-0547">Nucleotide-binding</keyword>
<reference evidence="2" key="1">
    <citation type="submission" date="2022-10" db="EMBL/GenBank/DDBJ databases">
        <title>Rhodococcus sp.75.</title>
        <authorList>
            <person name="Sun M."/>
        </authorList>
    </citation>
    <scope>NUCLEOTIDE SEQUENCE</scope>
    <source>
        <strain evidence="2">75</strain>
    </source>
</reference>
<organism evidence="2 3">
    <name type="scientific">Rhodococcus antarcticus</name>
    <dbReference type="NCBI Taxonomy" id="2987751"/>
    <lineage>
        <taxon>Bacteria</taxon>
        <taxon>Bacillati</taxon>
        <taxon>Actinomycetota</taxon>
        <taxon>Actinomycetes</taxon>
        <taxon>Mycobacteriales</taxon>
        <taxon>Nocardiaceae</taxon>
        <taxon>Rhodococcus</taxon>
    </lineage>
</organism>
<dbReference type="PANTHER" id="PTHR34704">
    <property type="entry name" value="ATPASE"/>
    <property type="match status" value="1"/>
</dbReference>
<name>A0ABY6P0Z6_9NOCA</name>
<evidence type="ECO:0000313" key="3">
    <source>
        <dbReference type="Proteomes" id="UP001164965"/>
    </source>
</evidence>
<keyword evidence="3" id="KW-1185">Reference proteome</keyword>
<protein>
    <submittedName>
        <fullName evidence="2">ATP-binding protein</fullName>
    </submittedName>
</protein>
<dbReference type="Pfam" id="PF03008">
    <property type="entry name" value="DUF234"/>
    <property type="match status" value="1"/>
</dbReference>
<evidence type="ECO:0000259" key="1">
    <source>
        <dbReference type="Pfam" id="PF03008"/>
    </source>
</evidence>
<dbReference type="RefSeq" id="WP_265382989.1">
    <property type="nucleotide sequence ID" value="NZ_CP110615.1"/>
</dbReference>
<gene>
    <name evidence="2" type="ORF">RHODO2019_17580</name>
</gene>
<dbReference type="Gene3D" id="3.40.50.300">
    <property type="entry name" value="P-loop containing nucleotide triphosphate hydrolases"/>
    <property type="match status" value="1"/>
</dbReference>
<dbReference type="SUPFAM" id="SSF52540">
    <property type="entry name" value="P-loop containing nucleoside triphosphate hydrolases"/>
    <property type="match status" value="1"/>
</dbReference>
<keyword evidence="2" id="KW-0067">ATP-binding</keyword>
<evidence type="ECO:0000313" key="2">
    <source>
        <dbReference type="EMBL" id="UZJ24883.1"/>
    </source>
</evidence>
<dbReference type="InterPro" id="IPR004256">
    <property type="entry name" value="DUF234"/>
</dbReference>
<accession>A0ABY6P0Z6</accession>
<dbReference type="PANTHER" id="PTHR34704:SF1">
    <property type="entry name" value="ATPASE"/>
    <property type="match status" value="1"/>
</dbReference>
<dbReference type="GO" id="GO:0005524">
    <property type="term" value="F:ATP binding"/>
    <property type="evidence" value="ECO:0007669"/>
    <property type="project" value="UniProtKB-KW"/>
</dbReference>
<feature type="domain" description="DUF234" evidence="1">
    <location>
        <begin position="326"/>
        <end position="422"/>
    </location>
</feature>